<dbReference type="OrthoDB" id="3791536at2759"/>
<sequence length="113" mass="12751">MRLLSHLKKTAFLLPKISLADSPPSITTIAEGYNLIAKMPLDSPWLLYPGDPRFNGFENGSSALVSVPYKSSIFLLYYSVNSRKKSKYILTSPKLLTISPEEFEYRKADYGKN</sequence>
<dbReference type="AlphaFoldDB" id="A0A7U2I767"/>
<protein>
    <submittedName>
        <fullName evidence="1">Uncharacterized protein</fullName>
    </submittedName>
</protein>
<gene>
    <name evidence="1" type="ORF">JI435_104610</name>
</gene>
<proteinExistence type="predicted"/>
<reference evidence="2" key="1">
    <citation type="journal article" date="2021" name="BMC Genomics">
        <title>Chromosome-level genome assembly and manually-curated proteome of model necrotroph Parastagonospora nodorum Sn15 reveals a genome-wide trove of candidate effector homologs, and redundancy of virulence-related functions within an accessory chromosome.</title>
        <authorList>
            <person name="Bertazzoni S."/>
            <person name="Jones D.A.B."/>
            <person name="Phan H.T."/>
            <person name="Tan K.-C."/>
            <person name="Hane J.K."/>
        </authorList>
    </citation>
    <scope>NUCLEOTIDE SEQUENCE [LARGE SCALE GENOMIC DNA]</scope>
    <source>
        <strain evidence="2">SN15 / ATCC MYA-4574 / FGSC 10173)</strain>
    </source>
</reference>
<keyword evidence="2" id="KW-1185">Reference proteome</keyword>
<evidence type="ECO:0000313" key="2">
    <source>
        <dbReference type="Proteomes" id="UP000663193"/>
    </source>
</evidence>
<name>A0A7U2I767_PHANO</name>
<dbReference type="Proteomes" id="UP000663193">
    <property type="component" value="Chromosome 17"/>
</dbReference>
<accession>A0A7U2I767</accession>
<evidence type="ECO:0000313" key="1">
    <source>
        <dbReference type="EMBL" id="QRD04520.1"/>
    </source>
</evidence>
<dbReference type="EMBL" id="CP069039">
    <property type="protein sequence ID" value="QRD04520.1"/>
    <property type="molecule type" value="Genomic_DNA"/>
</dbReference>
<organism evidence="1 2">
    <name type="scientific">Phaeosphaeria nodorum (strain SN15 / ATCC MYA-4574 / FGSC 10173)</name>
    <name type="common">Glume blotch fungus</name>
    <name type="synonym">Parastagonospora nodorum</name>
    <dbReference type="NCBI Taxonomy" id="321614"/>
    <lineage>
        <taxon>Eukaryota</taxon>
        <taxon>Fungi</taxon>
        <taxon>Dikarya</taxon>
        <taxon>Ascomycota</taxon>
        <taxon>Pezizomycotina</taxon>
        <taxon>Dothideomycetes</taxon>
        <taxon>Pleosporomycetidae</taxon>
        <taxon>Pleosporales</taxon>
        <taxon>Pleosporineae</taxon>
        <taxon>Phaeosphaeriaceae</taxon>
        <taxon>Parastagonospora</taxon>
    </lineage>
</organism>
<dbReference type="VEuPathDB" id="FungiDB:JI435_104610"/>